<protein>
    <submittedName>
        <fullName evidence="1">Uncharacterized protein</fullName>
    </submittedName>
</protein>
<proteinExistence type="predicted"/>
<dbReference type="AlphaFoldDB" id="A0A918FDY2"/>
<organism evidence="1 2">
    <name type="scientific">Deinococcus ruber</name>
    <dbReference type="NCBI Taxonomy" id="1848197"/>
    <lineage>
        <taxon>Bacteria</taxon>
        <taxon>Thermotogati</taxon>
        <taxon>Deinococcota</taxon>
        <taxon>Deinococci</taxon>
        <taxon>Deinococcales</taxon>
        <taxon>Deinococcaceae</taxon>
        <taxon>Deinococcus</taxon>
    </lineage>
</organism>
<accession>A0A918FDY2</accession>
<evidence type="ECO:0000313" key="2">
    <source>
        <dbReference type="Proteomes" id="UP000603865"/>
    </source>
</evidence>
<reference evidence="1" key="2">
    <citation type="submission" date="2020-09" db="EMBL/GenBank/DDBJ databases">
        <authorList>
            <person name="Sun Q."/>
            <person name="Ohkuma M."/>
        </authorList>
    </citation>
    <scope>NUCLEOTIDE SEQUENCE</scope>
    <source>
        <strain evidence="1">JCM 31311</strain>
    </source>
</reference>
<reference evidence="1" key="1">
    <citation type="journal article" date="2014" name="Int. J. Syst. Evol. Microbiol.">
        <title>Complete genome sequence of Corynebacterium casei LMG S-19264T (=DSM 44701T), isolated from a smear-ripened cheese.</title>
        <authorList>
            <consortium name="US DOE Joint Genome Institute (JGI-PGF)"/>
            <person name="Walter F."/>
            <person name="Albersmeier A."/>
            <person name="Kalinowski J."/>
            <person name="Ruckert C."/>
        </authorList>
    </citation>
    <scope>NUCLEOTIDE SEQUENCE</scope>
    <source>
        <strain evidence="1">JCM 31311</strain>
    </source>
</reference>
<evidence type="ECO:0000313" key="1">
    <source>
        <dbReference type="EMBL" id="GGR26636.1"/>
    </source>
</evidence>
<sequence>MVAVSEAEPHCLVSFRTPGPHSVDALDTRDRRAECRSPEAGFRGDRLRTPPNEYLSARPTLQVSGAAHGFGTSGPVYGFKLHAWTTLKGKIAKDEIHPADLHDFTVGYIMNSDWPAHGGPTQIGDKRYQSGIYLTTPKNSAKQLDPR</sequence>
<keyword evidence="2" id="KW-1185">Reference proteome</keyword>
<name>A0A918FDY2_9DEIO</name>
<comment type="caution">
    <text evidence="1">The sequence shown here is derived from an EMBL/GenBank/DDBJ whole genome shotgun (WGS) entry which is preliminary data.</text>
</comment>
<gene>
    <name evidence="1" type="ORF">GCM10008957_42630</name>
</gene>
<dbReference type="EMBL" id="BMQL01000039">
    <property type="protein sequence ID" value="GGR26636.1"/>
    <property type="molecule type" value="Genomic_DNA"/>
</dbReference>
<dbReference type="Proteomes" id="UP000603865">
    <property type="component" value="Unassembled WGS sequence"/>
</dbReference>